<evidence type="ECO:0000313" key="1">
    <source>
        <dbReference type="EMBL" id="GFY78031.1"/>
    </source>
</evidence>
<name>A0A8X6YVX3_9ARAC</name>
<comment type="caution">
    <text evidence="1">The sequence shown here is derived from an EMBL/GenBank/DDBJ whole genome shotgun (WGS) entry which is preliminary data.</text>
</comment>
<protein>
    <submittedName>
        <fullName evidence="1">Uncharacterized protein</fullName>
    </submittedName>
</protein>
<gene>
    <name evidence="1" type="ORF">TNIN_92131</name>
</gene>
<dbReference type="Proteomes" id="UP000886998">
    <property type="component" value="Unassembled WGS sequence"/>
</dbReference>
<accession>A0A8X6YVX3</accession>
<proteinExistence type="predicted"/>
<keyword evidence="2" id="KW-1185">Reference proteome</keyword>
<evidence type="ECO:0000313" key="2">
    <source>
        <dbReference type="Proteomes" id="UP000886998"/>
    </source>
</evidence>
<sequence>MLKSQEESCSILERAQLVKPLSGSEGEVNRRKLYVSVQNSRRICVSGKGGKFPLPAFGDRPAAELSLMFPFQLQYLQKVSALIGSGFPRSWDQP</sequence>
<dbReference type="AlphaFoldDB" id="A0A8X6YVX3"/>
<organism evidence="1 2">
    <name type="scientific">Trichonephila inaurata madagascariensis</name>
    <dbReference type="NCBI Taxonomy" id="2747483"/>
    <lineage>
        <taxon>Eukaryota</taxon>
        <taxon>Metazoa</taxon>
        <taxon>Ecdysozoa</taxon>
        <taxon>Arthropoda</taxon>
        <taxon>Chelicerata</taxon>
        <taxon>Arachnida</taxon>
        <taxon>Araneae</taxon>
        <taxon>Araneomorphae</taxon>
        <taxon>Entelegynae</taxon>
        <taxon>Araneoidea</taxon>
        <taxon>Nephilidae</taxon>
        <taxon>Trichonephila</taxon>
        <taxon>Trichonephila inaurata</taxon>
    </lineage>
</organism>
<reference evidence="1" key="1">
    <citation type="submission" date="2020-08" db="EMBL/GenBank/DDBJ databases">
        <title>Multicomponent nature underlies the extraordinary mechanical properties of spider dragline silk.</title>
        <authorList>
            <person name="Kono N."/>
            <person name="Nakamura H."/>
            <person name="Mori M."/>
            <person name="Yoshida Y."/>
            <person name="Ohtoshi R."/>
            <person name="Malay A.D."/>
            <person name="Moran D.A.P."/>
            <person name="Tomita M."/>
            <person name="Numata K."/>
            <person name="Arakawa K."/>
        </authorList>
    </citation>
    <scope>NUCLEOTIDE SEQUENCE</scope>
</reference>
<dbReference type="EMBL" id="BMAV01022776">
    <property type="protein sequence ID" value="GFY78031.1"/>
    <property type="molecule type" value="Genomic_DNA"/>
</dbReference>